<sequence>MSLLDDHDVSRTTQRDVAAPAGDPSETATDTAERTADGPAAEGRASASAAAPETGGGVHPDHADRSAAERRRDARGPRLSWASDRPFHEPLGHAEPSGWRGSHAAYQVETLARDVVLAACVPTLLLFLMHGVSLLQLSWGLMIGLVYIAFVAVERGYDRQVIGDGHQEFEAVIRGGVLTAAALAVFAVGADVDVPRTIVFLALPVVAVLLLGSRHLARRSLHKRRATGESMRRTLVVGDASSITHVVDDLSGLPQYGYNIAGVCVPSFDGPLPALGVPVLGTVSDVVQVAVDGEFDVVIVTGSELSGQALRRLSWALQRTNTELVVAPGIVEVFGPRVSLEPTAGLSLIHVNAAESRRSRILAKRAFDTTFALGALLALSPVLAVTALAVKLTSPGPVLFKQTRVGKEGREFSMLKFRSMVVDAEERLAALRAANQADGPLFKMDRDPRITRIGHFLRKHSLDELPQLINVVKGEMALVGPRPPLPYEVAQYRESARRRLLVKPGLTGLWQISGRADLAWEDAVKLDLRYVENWSIAFDLMILWRTVHVVVSGHGGR</sequence>
<comment type="similarity">
    <text evidence="2">Belongs to the bacterial sugar transferase family.</text>
</comment>
<evidence type="ECO:0000259" key="9">
    <source>
        <dbReference type="Pfam" id="PF02397"/>
    </source>
</evidence>
<dbReference type="EMBL" id="BONO01000013">
    <property type="protein sequence ID" value="GIG36597.1"/>
    <property type="molecule type" value="Genomic_DNA"/>
</dbReference>
<evidence type="ECO:0000313" key="11">
    <source>
        <dbReference type="Proteomes" id="UP000642125"/>
    </source>
</evidence>
<evidence type="ECO:0000256" key="3">
    <source>
        <dbReference type="ARBA" id="ARBA00022679"/>
    </source>
</evidence>
<keyword evidence="6 8" id="KW-0472">Membrane</keyword>
<keyword evidence="11" id="KW-1185">Reference proteome</keyword>
<feature type="transmembrane region" description="Helical" evidence="8">
    <location>
        <begin position="124"/>
        <end position="150"/>
    </location>
</feature>
<evidence type="ECO:0000256" key="7">
    <source>
        <dbReference type="SAM" id="MobiDB-lite"/>
    </source>
</evidence>
<keyword evidence="5 8" id="KW-1133">Transmembrane helix</keyword>
<name>A0A919U736_9CELL</name>
<evidence type="ECO:0000256" key="5">
    <source>
        <dbReference type="ARBA" id="ARBA00022989"/>
    </source>
</evidence>
<dbReference type="Proteomes" id="UP000642125">
    <property type="component" value="Unassembled WGS sequence"/>
</dbReference>
<dbReference type="PANTHER" id="PTHR30576">
    <property type="entry name" value="COLANIC BIOSYNTHESIS UDP-GLUCOSE LIPID CARRIER TRANSFERASE"/>
    <property type="match status" value="1"/>
</dbReference>
<gene>
    <name evidence="10" type="primary">rfbP</name>
    <name evidence="10" type="ORF">Cpa01nite_19780</name>
</gene>
<feature type="compositionally biased region" description="Basic and acidic residues" evidence="7">
    <location>
        <begin position="59"/>
        <end position="76"/>
    </location>
</feature>
<dbReference type="InterPro" id="IPR003362">
    <property type="entry name" value="Bact_transf"/>
</dbReference>
<dbReference type="Pfam" id="PF02397">
    <property type="entry name" value="Bac_transf"/>
    <property type="match status" value="1"/>
</dbReference>
<keyword evidence="3" id="KW-0808">Transferase</keyword>
<evidence type="ECO:0000256" key="1">
    <source>
        <dbReference type="ARBA" id="ARBA00004141"/>
    </source>
</evidence>
<dbReference type="GO" id="GO:0016780">
    <property type="term" value="F:phosphotransferase activity, for other substituted phosphate groups"/>
    <property type="evidence" value="ECO:0007669"/>
    <property type="project" value="TreeGrafter"/>
</dbReference>
<dbReference type="RefSeq" id="WP_203668619.1">
    <property type="nucleotide sequence ID" value="NZ_BONO01000013.1"/>
</dbReference>
<comment type="subcellular location">
    <subcellularLocation>
        <location evidence="1">Membrane</location>
        <topology evidence="1">Multi-pass membrane protein</topology>
    </subcellularLocation>
</comment>
<feature type="region of interest" description="Disordered" evidence="7">
    <location>
        <begin position="1"/>
        <end position="99"/>
    </location>
</feature>
<proteinExistence type="inferred from homology"/>
<feature type="domain" description="Bacterial sugar transferase" evidence="9">
    <location>
        <begin position="364"/>
        <end position="551"/>
    </location>
</feature>
<evidence type="ECO:0000256" key="4">
    <source>
        <dbReference type="ARBA" id="ARBA00022692"/>
    </source>
</evidence>
<feature type="transmembrane region" description="Helical" evidence="8">
    <location>
        <begin position="198"/>
        <end position="217"/>
    </location>
</feature>
<evidence type="ECO:0000256" key="8">
    <source>
        <dbReference type="SAM" id="Phobius"/>
    </source>
</evidence>
<dbReference type="InterPro" id="IPR017475">
    <property type="entry name" value="EPS_sugar_tfrase"/>
</dbReference>
<dbReference type="GO" id="GO:0016020">
    <property type="term" value="C:membrane"/>
    <property type="evidence" value="ECO:0007669"/>
    <property type="project" value="UniProtKB-SubCell"/>
</dbReference>
<dbReference type="NCBIfam" id="TIGR03025">
    <property type="entry name" value="EPS_sugtrans"/>
    <property type="match status" value="1"/>
</dbReference>
<feature type="compositionally biased region" description="Basic and acidic residues" evidence="7">
    <location>
        <begin position="1"/>
        <end position="14"/>
    </location>
</feature>
<evidence type="ECO:0000256" key="6">
    <source>
        <dbReference type="ARBA" id="ARBA00023136"/>
    </source>
</evidence>
<accession>A0A919U736</accession>
<keyword evidence="4 8" id="KW-0812">Transmembrane</keyword>
<feature type="compositionally biased region" description="Low complexity" evidence="7">
    <location>
        <begin position="37"/>
        <end position="53"/>
    </location>
</feature>
<dbReference type="AlphaFoldDB" id="A0A919U736"/>
<feature type="transmembrane region" description="Helical" evidence="8">
    <location>
        <begin position="171"/>
        <end position="192"/>
    </location>
</feature>
<evidence type="ECO:0000313" key="10">
    <source>
        <dbReference type="EMBL" id="GIG36597.1"/>
    </source>
</evidence>
<feature type="transmembrane region" description="Helical" evidence="8">
    <location>
        <begin position="366"/>
        <end position="390"/>
    </location>
</feature>
<protein>
    <submittedName>
        <fullName evidence="10">Exopolysaccharide biosynthesis polyprenyl glycosylphosphotransferase</fullName>
    </submittedName>
</protein>
<organism evidence="10 11">
    <name type="scientific">Cellulomonas pakistanensis</name>
    <dbReference type="NCBI Taxonomy" id="992287"/>
    <lineage>
        <taxon>Bacteria</taxon>
        <taxon>Bacillati</taxon>
        <taxon>Actinomycetota</taxon>
        <taxon>Actinomycetes</taxon>
        <taxon>Micrococcales</taxon>
        <taxon>Cellulomonadaceae</taxon>
        <taxon>Cellulomonas</taxon>
    </lineage>
</organism>
<comment type="caution">
    <text evidence="10">The sequence shown here is derived from an EMBL/GenBank/DDBJ whole genome shotgun (WGS) entry which is preliminary data.</text>
</comment>
<reference evidence="10" key="1">
    <citation type="submission" date="2021-01" db="EMBL/GenBank/DDBJ databases">
        <title>Whole genome shotgun sequence of Cellulomonas pakistanensis NBRC 110800.</title>
        <authorList>
            <person name="Komaki H."/>
            <person name="Tamura T."/>
        </authorList>
    </citation>
    <scope>NUCLEOTIDE SEQUENCE</scope>
    <source>
        <strain evidence="10">NBRC 110800</strain>
    </source>
</reference>
<evidence type="ECO:0000256" key="2">
    <source>
        <dbReference type="ARBA" id="ARBA00006464"/>
    </source>
</evidence>
<dbReference type="PANTHER" id="PTHR30576:SF10">
    <property type="entry name" value="SLL5057 PROTEIN"/>
    <property type="match status" value="1"/>
</dbReference>